<evidence type="ECO:0000313" key="3">
    <source>
        <dbReference type="Proteomes" id="UP000324550"/>
    </source>
</evidence>
<keyword evidence="3" id="KW-1185">Reference proteome</keyword>
<evidence type="ECO:0000313" key="2">
    <source>
        <dbReference type="EMBL" id="TYA57339.1"/>
    </source>
</evidence>
<dbReference type="OrthoDB" id="1046747at2"/>
<evidence type="ECO:0000256" key="1">
    <source>
        <dbReference type="SAM" id="SignalP"/>
    </source>
</evidence>
<feature type="signal peptide" evidence="1">
    <location>
        <begin position="1"/>
        <end position="20"/>
    </location>
</feature>
<dbReference type="RefSeq" id="WP_148454140.1">
    <property type="nucleotide sequence ID" value="NZ_VSFC01000023.1"/>
</dbReference>
<proteinExistence type="predicted"/>
<evidence type="ECO:0008006" key="4">
    <source>
        <dbReference type="Google" id="ProtNLM"/>
    </source>
</evidence>
<sequence length="275" mass="32521">MKYILLLGILISFSGTNLIAQSTSDSLKPKMKMVKEVIYKPENGELKSRENLFDSNISSYMIFDKNEKVIENGQYERDGSLYEKAIYERNEDGVAQKAMKKNSSDELKSYWTYEYDSKDNMIAVKTYDSDNNLTNIQSNEYDESGNNIEMLIKSLGSENGWKYVYKYNFDNKKIEQFRYKPDGSLKDRRTYSYDKDGNENIEIMFKPDGSYTKFVSEYDEKGNLTIQNWYNEKDEKTHQTSFEYVYDENGNWISKRRSSNGELGMVWERQIEYYE</sequence>
<name>A0A5D0GGB5_9FLAO</name>
<reference evidence="2 3" key="1">
    <citation type="submission" date="2019-08" db="EMBL/GenBank/DDBJ databases">
        <title>Formosa sediminis sp. nov., isolated from marine sediment.</title>
        <authorList>
            <person name="Cao W.R."/>
        </authorList>
    </citation>
    <scope>NUCLEOTIDE SEQUENCE [LARGE SCALE GENOMIC DNA]</scope>
    <source>
        <strain evidence="2 3">1494</strain>
    </source>
</reference>
<comment type="caution">
    <text evidence="2">The sequence shown here is derived from an EMBL/GenBank/DDBJ whole genome shotgun (WGS) entry which is preliminary data.</text>
</comment>
<feature type="chain" id="PRO_5022937244" description="RHS repeat protein" evidence="1">
    <location>
        <begin position="21"/>
        <end position="275"/>
    </location>
</feature>
<gene>
    <name evidence="2" type="ORF">FVF61_05390</name>
</gene>
<dbReference type="Gene3D" id="2.180.10.10">
    <property type="entry name" value="RHS repeat-associated core"/>
    <property type="match status" value="1"/>
</dbReference>
<dbReference type="AlphaFoldDB" id="A0A5D0GGB5"/>
<accession>A0A5D0GGB5</accession>
<keyword evidence="1" id="KW-0732">Signal</keyword>
<dbReference type="Proteomes" id="UP000324550">
    <property type="component" value="Unassembled WGS sequence"/>
</dbReference>
<protein>
    <recommendedName>
        <fullName evidence="4">RHS repeat protein</fullName>
    </recommendedName>
</protein>
<organism evidence="2 3">
    <name type="scientific">Formosa maritima</name>
    <dbReference type="NCBI Taxonomy" id="2592046"/>
    <lineage>
        <taxon>Bacteria</taxon>
        <taxon>Pseudomonadati</taxon>
        <taxon>Bacteroidota</taxon>
        <taxon>Flavobacteriia</taxon>
        <taxon>Flavobacteriales</taxon>
        <taxon>Flavobacteriaceae</taxon>
        <taxon>Formosa</taxon>
    </lineage>
</organism>
<dbReference type="EMBL" id="VSFC01000023">
    <property type="protein sequence ID" value="TYA57339.1"/>
    <property type="molecule type" value="Genomic_DNA"/>
</dbReference>